<keyword evidence="3" id="KW-1185">Reference proteome</keyword>
<sequence length="120" mass="13412">MQVLNIVTGLVSAPNPKKDKDNTKLFIKLNRDAYAEIVSFLIQEVLAYVSASLPLTDNFNGIKLWQLFKAKFAGDELTAMTTALKKFMAIEYNSFLTFLPLVRAANQKITLLSLALDNQV</sequence>
<dbReference type="Proteomes" id="UP000005240">
    <property type="component" value="Unassembled WGS sequence"/>
</dbReference>
<dbReference type="OrthoDB" id="2504153at2759"/>
<dbReference type="VEuPathDB" id="FungiDB:PTTG_08809"/>
<feature type="non-terminal residue" evidence="1">
    <location>
        <position position="120"/>
    </location>
</feature>
<accession>A0A180G008</accession>
<protein>
    <submittedName>
        <fullName evidence="1 2">Uncharacterized protein</fullName>
    </submittedName>
</protein>
<reference evidence="2" key="4">
    <citation type="submission" date="2025-05" db="UniProtKB">
        <authorList>
            <consortium name="EnsemblFungi"/>
        </authorList>
    </citation>
    <scope>IDENTIFICATION</scope>
    <source>
        <strain evidence="2">isolate 1-1 / race 1 (BBBD)</strain>
    </source>
</reference>
<name>A0A180G008_PUCT1</name>
<dbReference type="EMBL" id="ADAS02002076">
    <property type="protein sequence ID" value="OAV85964.1"/>
    <property type="molecule type" value="Genomic_DNA"/>
</dbReference>
<evidence type="ECO:0000313" key="2">
    <source>
        <dbReference type="EnsemblFungi" id="PTTG_08809-t43_1-p1"/>
    </source>
</evidence>
<gene>
    <name evidence="1" type="ORF">PTTG_08809</name>
</gene>
<evidence type="ECO:0000313" key="1">
    <source>
        <dbReference type="EMBL" id="OAV85964.1"/>
    </source>
</evidence>
<organism evidence="1">
    <name type="scientific">Puccinia triticina (isolate 1-1 / race 1 (BBBD))</name>
    <name type="common">Brown leaf rust fungus</name>
    <dbReference type="NCBI Taxonomy" id="630390"/>
    <lineage>
        <taxon>Eukaryota</taxon>
        <taxon>Fungi</taxon>
        <taxon>Dikarya</taxon>
        <taxon>Basidiomycota</taxon>
        <taxon>Pucciniomycotina</taxon>
        <taxon>Pucciniomycetes</taxon>
        <taxon>Pucciniales</taxon>
        <taxon>Pucciniaceae</taxon>
        <taxon>Puccinia</taxon>
    </lineage>
</organism>
<dbReference type="AlphaFoldDB" id="A0A180G008"/>
<reference evidence="1" key="1">
    <citation type="submission" date="2009-11" db="EMBL/GenBank/DDBJ databases">
        <authorList>
            <consortium name="The Broad Institute Genome Sequencing Platform"/>
            <person name="Ward D."/>
            <person name="Feldgarden M."/>
            <person name="Earl A."/>
            <person name="Young S.K."/>
            <person name="Zeng Q."/>
            <person name="Koehrsen M."/>
            <person name="Alvarado L."/>
            <person name="Berlin A."/>
            <person name="Bochicchio J."/>
            <person name="Borenstein D."/>
            <person name="Chapman S.B."/>
            <person name="Chen Z."/>
            <person name="Engels R."/>
            <person name="Freedman E."/>
            <person name="Gellesch M."/>
            <person name="Goldberg J."/>
            <person name="Griggs A."/>
            <person name="Gujja S."/>
            <person name="Heilman E."/>
            <person name="Heiman D."/>
            <person name="Hepburn T."/>
            <person name="Howarth C."/>
            <person name="Jen D."/>
            <person name="Larson L."/>
            <person name="Lewis B."/>
            <person name="Mehta T."/>
            <person name="Park D."/>
            <person name="Pearson M."/>
            <person name="Roberts A."/>
            <person name="Saif S."/>
            <person name="Shea T."/>
            <person name="Shenoy N."/>
            <person name="Sisk P."/>
            <person name="Stolte C."/>
            <person name="Sykes S."/>
            <person name="Thomson T."/>
            <person name="Walk T."/>
            <person name="White J."/>
            <person name="Yandava C."/>
            <person name="Izard J."/>
            <person name="Baranova O.V."/>
            <person name="Blanton J.M."/>
            <person name="Tanner A.C."/>
            <person name="Dewhirst F.E."/>
            <person name="Haas B."/>
            <person name="Nusbaum C."/>
            <person name="Birren B."/>
        </authorList>
    </citation>
    <scope>NUCLEOTIDE SEQUENCE [LARGE SCALE GENOMIC DNA]</scope>
    <source>
        <strain evidence="1">1-1 BBBD Race 1</strain>
    </source>
</reference>
<reference evidence="2 3" key="3">
    <citation type="journal article" date="2017" name="G3 (Bethesda)">
        <title>Comparative analysis highlights variable genome content of wheat rusts and divergence of the mating loci.</title>
        <authorList>
            <person name="Cuomo C.A."/>
            <person name="Bakkeren G."/>
            <person name="Khalil H.B."/>
            <person name="Panwar V."/>
            <person name="Joly D."/>
            <person name="Linning R."/>
            <person name="Sakthikumar S."/>
            <person name="Song X."/>
            <person name="Adiconis X."/>
            <person name="Fan L."/>
            <person name="Goldberg J.M."/>
            <person name="Levin J.Z."/>
            <person name="Young S."/>
            <person name="Zeng Q."/>
            <person name="Anikster Y."/>
            <person name="Bruce M."/>
            <person name="Wang M."/>
            <person name="Yin C."/>
            <person name="McCallum B."/>
            <person name="Szabo L.J."/>
            <person name="Hulbert S."/>
            <person name="Chen X."/>
            <person name="Fellers J.P."/>
        </authorList>
    </citation>
    <scope>NUCLEOTIDE SEQUENCE</scope>
    <source>
        <strain evidence="3">Isolate 1-1 / race 1 (BBBD)</strain>
        <strain evidence="2">isolate 1-1 / race 1 (BBBD)</strain>
    </source>
</reference>
<proteinExistence type="predicted"/>
<reference evidence="1" key="2">
    <citation type="submission" date="2016-05" db="EMBL/GenBank/DDBJ databases">
        <title>Comparative analysis highlights variable genome content of wheat rusts and divergence of the mating loci.</title>
        <authorList>
            <person name="Cuomo C.A."/>
            <person name="Bakkeren G."/>
            <person name="Szabo L."/>
            <person name="Khalil H."/>
            <person name="Joly D."/>
            <person name="Goldberg J."/>
            <person name="Young S."/>
            <person name="Zeng Q."/>
            <person name="Fellers J."/>
        </authorList>
    </citation>
    <scope>NUCLEOTIDE SEQUENCE [LARGE SCALE GENOMIC DNA]</scope>
    <source>
        <strain evidence="1">1-1 BBBD Race 1</strain>
    </source>
</reference>
<evidence type="ECO:0000313" key="3">
    <source>
        <dbReference type="Proteomes" id="UP000005240"/>
    </source>
</evidence>
<dbReference type="EnsemblFungi" id="PTTG_08809-t43_1">
    <property type="protein sequence ID" value="PTTG_08809-t43_1-p1"/>
    <property type="gene ID" value="PTTG_08809"/>
</dbReference>